<evidence type="ECO:0000256" key="1">
    <source>
        <dbReference type="SAM" id="Phobius"/>
    </source>
</evidence>
<keyword evidence="4" id="KW-1185">Reference proteome</keyword>
<sequence length="114" mass="13140">MAKRNNSKTPITALLWGVGAILSIASILLYKELQPFDAMELLEEVKEDFKERGIVQDGWISSQMIDYDEETKAYRGGLYCHEEDRVHYYEFLVDAYSGHLLEIADKQKPHSTRA</sequence>
<dbReference type="OrthoDB" id="2989832at2"/>
<feature type="domain" description="PepSY" evidence="2">
    <location>
        <begin position="43"/>
        <end position="103"/>
    </location>
</feature>
<dbReference type="RefSeq" id="WP_092083801.1">
    <property type="nucleotide sequence ID" value="NZ_FNEL01000002.1"/>
</dbReference>
<protein>
    <recommendedName>
        <fullName evidence="2">PepSY domain-containing protein</fullName>
    </recommendedName>
</protein>
<dbReference type="Proteomes" id="UP000235682">
    <property type="component" value="Unassembled WGS sequence"/>
</dbReference>
<dbReference type="Pfam" id="PF03413">
    <property type="entry name" value="PepSY"/>
    <property type="match status" value="1"/>
</dbReference>
<gene>
    <name evidence="3" type="ORF">CJ205_00255</name>
</gene>
<comment type="caution">
    <text evidence="3">The sequence shown here is derived from an EMBL/GenBank/DDBJ whole genome shotgun (WGS) entry which is preliminary data.</text>
</comment>
<keyword evidence="1" id="KW-0472">Membrane</keyword>
<keyword evidence="1" id="KW-0812">Transmembrane</keyword>
<organism evidence="3 4">
    <name type="scientific">Dolosicoccus paucivorans</name>
    <dbReference type="NCBI Taxonomy" id="84521"/>
    <lineage>
        <taxon>Bacteria</taxon>
        <taxon>Bacillati</taxon>
        <taxon>Bacillota</taxon>
        <taxon>Bacilli</taxon>
        <taxon>Lactobacillales</taxon>
        <taxon>Aerococcaceae</taxon>
        <taxon>Dolosicoccus</taxon>
    </lineage>
</organism>
<proteinExistence type="predicted"/>
<accession>A0A1G8IT09</accession>
<dbReference type="AlphaFoldDB" id="A0A1G8IT09"/>
<evidence type="ECO:0000313" key="4">
    <source>
        <dbReference type="Proteomes" id="UP000235682"/>
    </source>
</evidence>
<dbReference type="EMBL" id="PNHE01000001">
    <property type="protein sequence ID" value="PMC59172.1"/>
    <property type="molecule type" value="Genomic_DNA"/>
</dbReference>
<evidence type="ECO:0000259" key="2">
    <source>
        <dbReference type="Pfam" id="PF03413"/>
    </source>
</evidence>
<name>A0A1G8IT09_9LACT</name>
<reference evidence="3 4" key="1">
    <citation type="submission" date="2017-09" db="EMBL/GenBank/DDBJ databases">
        <title>Bacterial strain isolated from the female urinary microbiota.</title>
        <authorList>
            <person name="Thomas-White K."/>
            <person name="Kumar N."/>
            <person name="Forster S."/>
            <person name="Putonti C."/>
            <person name="Lawley T."/>
            <person name="Wolfe A.J."/>
        </authorList>
    </citation>
    <scope>NUCLEOTIDE SEQUENCE [LARGE SCALE GENOMIC DNA]</scope>
    <source>
        <strain evidence="3 4">UMB0852</strain>
    </source>
</reference>
<keyword evidence="1" id="KW-1133">Transmembrane helix</keyword>
<dbReference type="STRING" id="84521.SAMN04487994_10029"/>
<feature type="transmembrane region" description="Helical" evidence="1">
    <location>
        <begin position="12"/>
        <end position="30"/>
    </location>
</feature>
<dbReference type="InterPro" id="IPR025711">
    <property type="entry name" value="PepSY"/>
</dbReference>
<evidence type="ECO:0000313" key="3">
    <source>
        <dbReference type="EMBL" id="PMC59172.1"/>
    </source>
</evidence>